<accession>A0ABX7S5Q5</accession>
<dbReference type="Proteomes" id="UP000671862">
    <property type="component" value="Chromosome"/>
</dbReference>
<feature type="transmembrane region" description="Helical" evidence="1">
    <location>
        <begin position="56"/>
        <end position="83"/>
    </location>
</feature>
<feature type="transmembrane region" description="Helical" evidence="1">
    <location>
        <begin position="162"/>
        <end position="193"/>
    </location>
</feature>
<feature type="transmembrane region" description="Helical" evidence="1">
    <location>
        <begin position="122"/>
        <end position="141"/>
    </location>
</feature>
<protein>
    <submittedName>
        <fullName evidence="2">DUF996 domain-containing protein</fullName>
    </submittedName>
</protein>
<keyword evidence="1" id="KW-0812">Transmembrane</keyword>
<evidence type="ECO:0000313" key="3">
    <source>
        <dbReference type="Proteomes" id="UP000671862"/>
    </source>
</evidence>
<evidence type="ECO:0000256" key="1">
    <source>
        <dbReference type="SAM" id="Phobius"/>
    </source>
</evidence>
<gene>
    <name evidence="2" type="ORF">JYK00_09210</name>
</gene>
<feature type="transmembrane region" description="Helical" evidence="1">
    <location>
        <begin position="25"/>
        <end position="44"/>
    </location>
</feature>
<evidence type="ECO:0000313" key="2">
    <source>
        <dbReference type="EMBL" id="QTA37882.1"/>
    </source>
</evidence>
<reference evidence="2 3" key="1">
    <citation type="submission" date="2021-03" db="EMBL/GenBank/DDBJ databases">
        <title>Thermosipho ferrireducens sp.nov., an anaerobic thermophilic iron-reducing bacterium isolated from a deep-sea hydrothermal sulfide deposits.</title>
        <authorList>
            <person name="Zeng X."/>
            <person name="Chen Y."/>
            <person name="Shao Z."/>
        </authorList>
    </citation>
    <scope>NUCLEOTIDE SEQUENCE [LARGE SCALE GENOMIC DNA]</scope>
    <source>
        <strain evidence="2 3">JL129W03</strain>
    </source>
</reference>
<name>A0ABX7S5Q5_9BACT</name>
<keyword evidence="3" id="KW-1185">Reference proteome</keyword>
<dbReference type="RefSeq" id="WP_207566603.1">
    <property type="nucleotide sequence ID" value="NZ_CP071446.1"/>
</dbReference>
<dbReference type="Pfam" id="PF06195">
    <property type="entry name" value="DUF996"/>
    <property type="match status" value="1"/>
</dbReference>
<sequence>MALNVSKVLAGLGVVFGIFGYMPHIGWFFGLIGLILFLMGVYNISNTLKDSRIFRYFLTSVVFGFISVVIFAIVIFTGMVSMFSEHAVMPFGERAPFGYETTDYGFGEVHFEDQVFSMTGNFVISFVSFVGLMIIAIVYKIRAYRLLSERLSLNIFNMAASFYKWGAILVVLMIGMVFILIGDILAVIGFFSIPDDFGENI</sequence>
<dbReference type="EMBL" id="CP071446">
    <property type="protein sequence ID" value="QTA37882.1"/>
    <property type="molecule type" value="Genomic_DNA"/>
</dbReference>
<proteinExistence type="predicted"/>
<keyword evidence="1" id="KW-0472">Membrane</keyword>
<keyword evidence="1" id="KW-1133">Transmembrane helix</keyword>
<organism evidence="2 3">
    <name type="scientific">Thermosipho ferrireducens</name>
    <dbReference type="NCBI Taxonomy" id="2571116"/>
    <lineage>
        <taxon>Bacteria</taxon>
        <taxon>Thermotogati</taxon>
        <taxon>Thermotogota</taxon>
        <taxon>Thermotogae</taxon>
        <taxon>Thermotogales</taxon>
        <taxon>Fervidobacteriaceae</taxon>
        <taxon>Thermosipho</taxon>
    </lineage>
</organism>
<dbReference type="InterPro" id="IPR010397">
    <property type="entry name" value="DUF996"/>
</dbReference>